<dbReference type="Proteomes" id="UP000265520">
    <property type="component" value="Unassembled WGS sequence"/>
</dbReference>
<keyword evidence="2" id="KW-1185">Reference proteome</keyword>
<dbReference type="AlphaFoldDB" id="A0A392SNE1"/>
<organism evidence="1 2">
    <name type="scientific">Trifolium medium</name>
    <dbReference type="NCBI Taxonomy" id="97028"/>
    <lineage>
        <taxon>Eukaryota</taxon>
        <taxon>Viridiplantae</taxon>
        <taxon>Streptophyta</taxon>
        <taxon>Embryophyta</taxon>
        <taxon>Tracheophyta</taxon>
        <taxon>Spermatophyta</taxon>
        <taxon>Magnoliopsida</taxon>
        <taxon>eudicotyledons</taxon>
        <taxon>Gunneridae</taxon>
        <taxon>Pentapetalae</taxon>
        <taxon>rosids</taxon>
        <taxon>fabids</taxon>
        <taxon>Fabales</taxon>
        <taxon>Fabaceae</taxon>
        <taxon>Papilionoideae</taxon>
        <taxon>50 kb inversion clade</taxon>
        <taxon>NPAAA clade</taxon>
        <taxon>Hologalegina</taxon>
        <taxon>IRL clade</taxon>
        <taxon>Trifolieae</taxon>
        <taxon>Trifolium</taxon>
    </lineage>
</organism>
<sequence>IMAAPRTNPQIAEALAMLANIVAKGQRSWKG</sequence>
<name>A0A392SNE1_9FABA</name>
<proteinExistence type="predicted"/>
<feature type="non-terminal residue" evidence="1">
    <location>
        <position position="1"/>
    </location>
</feature>
<reference evidence="1 2" key="1">
    <citation type="journal article" date="2018" name="Front. Plant Sci.">
        <title>Red Clover (Trifolium pratense) and Zigzag Clover (T. medium) - A Picture of Genomic Similarities and Differences.</title>
        <authorList>
            <person name="Dluhosova J."/>
            <person name="Istvanek J."/>
            <person name="Nedelnik J."/>
            <person name="Repkova J."/>
        </authorList>
    </citation>
    <scope>NUCLEOTIDE SEQUENCE [LARGE SCALE GENOMIC DNA]</scope>
    <source>
        <strain evidence="2">cv. 10/8</strain>
        <tissue evidence="1">Leaf</tissue>
    </source>
</reference>
<accession>A0A392SNE1</accession>
<evidence type="ECO:0000313" key="1">
    <source>
        <dbReference type="EMBL" id="MCI49386.1"/>
    </source>
</evidence>
<evidence type="ECO:0000313" key="2">
    <source>
        <dbReference type="Proteomes" id="UP000265520"/>
    </source>
</evidence>
<protein>
    <submittedName>
        <fullName evidence="1">Uncharacterized protein</fullName>
    </submittedName>
</protein>
<comment type="caution">
    <text evidence="1">The sequence shown here is derived from an EMBL/GenBank/DDBJ whole genome shotgun (WGS) entry which is preliminary data.</text>
</comment>
<dbReference type="EMBL" id="LXQA010400475">
    <property type="protein sequence ID" value="MCI49386.1"/>
    <property type="molecule type" value="Genomic_DNA"/>
</dbReference>